<evidence type="ECO:0000256" key="6">
    <source>
        <dbReference type="ARBA" id="ARBA00048550"/>
    </source>
</evidence>
<dbReference type="PROSITE" id="PS00647">
    <property type="entry name" value="THYMID_PHOSPHORYLASE"/>
    <property type="match status" value="1"/>
</dbReference>
<reference evidence="9" key="2">
    <citation type="submission" date="2020-09" db="EMBL/GenBank/DDBJ databases">
        <authorList>
            <person name="Sun Q."/>
            <person name="Kim S."/>
        </authorList>
    </citation>
    <scope>NUCLEOTIDE SEQUENCE</scope>
    <source>
        <strain evidence="9">KCTC 42097</strain>
    </source>
</reference>
<evidence type="ECO:0000313" key="9">
    <source>
        <dbReference type="EMBL" id="GHC74692.1"/>
    </source>
</evidence>
<dbReference type="InterPro" id="IPR000053">
    <property type="entry name" value="Thymidine/pyrmidine_PPase"/>
</dbReference>
<dbReference type="Gene3D" id="3.90.1170.30">
    <property type="entry name" value="Pyrimidine nucleoside phosphorylase-like, C-terminal domain"/>
    <property type="match status" value="1"/>
</dbReference>
<dbReference type="SMART" id="SM00941">
    <property type="entry name" value="PYNP_C"/>
    <property type="match status" value="1"/>
</dbReference>
<dbReference type="AlphaFoldDB" id="A0A8J3DJM6"/>
<dbReference type="Gene3D" id="3.40.1030.10">
    <property type="entry name" value="Nucleoside phosphorylase/phosphoribosyltransferase catalytic domain"/>
    <property type="match status" value="1"/>
</dbReference>
<dbReference type="NCBIfam" id="TIGR02643">
    <property type="entry name" value="T_phosphoryl"/>
    <property type="match status" value="1"/>
</dbReference>
<dbReference type="RefSeq" id="WP_189490431.1">
    <property type="nucleotide sequence ID" value="NZ_BMZO01000007.1"/>
</dbReference>
<evidence type="ECO:0000256" key="5">
    <source>
        <dbReference type="ARBA" id="ARBA00022679"/>
    </source>
</evidence>
<comment type="subunit">
    <text evidence="2 7">Homodimer.</text>
</comment>
<dbReference type="EMBL" id="BMZO01000007">
    <property type="protein sequence ID" value="GHC74692.1"/>
    <property type="molecule type" value="Genomic_DNA"/>
</dbReference>
<dbReference type="GO" id="GO:0046104">
    <property type="term" value="P:thymidine metabolic process"/>
    <property type="evidence" value="ECO:0007669"/>
    <property type="project" value="UniProtKB-UniRule"/>
</dbReference>
<dbReference type="SUPFAM" id="SSF52418">
    <property type="entry name" value="Nucleoside phosphorylase/phosphoribosyltransferase catalytic domain"/>
    <property type="match status" value="1"/>
</dbReference>
<sequence length="439" mass="46716">MALPQEIIRRKRDRHSLSRDELYEFACSMGRGELSEGQIAAFAMAVFLNGMSTAETAALTLAMRDSGRVLDWSHLPGPVADKHSTGGVGDNISLILAPVLVACGVHVPMISGRGLGHTGGTLDKLESIPNLSTDIDTLRFMRIVEDVGCAIIAQSNELAPADRAFYSVRDITATVESIPLITASILSKKLAAGLRFLTLDVKYGNGAFMQRQRDAVQLAKSLIRTAAETGLVATALVTDMNQPLASSVGNALEVSAAIDVLTNRRSEKRLREAVIALAAETLVSVGSEQSNADASATAAQVLIDGRAAEIFARMVVAQGGPADLIDRAGDHLASAPVTHVVESQKAGFLSWIDTRALGLELVELGGGRTKAGEPIDHSVGFSDIVPSGTRVEHGMPLFRIHARTKEACLRSQSRLSSAYAYLDRRQICSALIGRRLTAE</sequence>
<dbReference type="NCBIfam" id="TIGR02644">
    <property type="entry name" value="Y_phosphoryl"/>
    <property type="match status" value="1"/>
</dbReference>
<dbReference type="InterPro" id="IPR036320">
    <property type="entry name" value="Glycosyl_Trfase_fam3_N_dom_sf"/>
</dbReference>
<protein>
    <recommendedName>
        <fullName evidence="3 7">Thymidine phosphorylase</fullName>
        <ecNumber evidence="3 7">2.4.2.4</ecNumber>
    </recommendedName>
    <alternativeName>
        <fullName evidence="7">TdRPase</fullName>
    </alternativeName>
</protein>
<dbReference type="InterPro" id="IPR000312">
    <property type="entry name" value="Glycosyl_Trfase_fam3"/>
</dbReference>
<dbReference type="EC" id="2.4.2.4" evidence="3 7"/>
<evidence type="ECO:0000256" key="4">
    <source>
        <dbReference type="ARBA" id="ARBA00022676"/>
    </source>
</evidence>
<evidence type="ECO:0000256" key="3">
    <source>
        <dbReference type="ARBA" id="ARBA00011892"/>
    </source>
</evidence>
<evidence type="ECO:0000256" key="1">
    <source>
        <dbReference type="ARBA" id="ARBA00006915"/>
    </source>
</evidence>
<dbReference type="Pfam" id="PF02885">
    <property type="entry name" value="Glycos_trans_3N"/>
    <property type="match status" value="1"/>
</dbReference>
<keyword evidence="10" id="KW-1185">Reference proteome</keyword>
<reference evidence="9" key="1">
    <citation type="journal article" date="2014" name="Int. J. Syst. Evol. Microbiol.">
        <title>Complete genome sequence of Corynebacterium casei LMG S-19264T (=DSM 44701T), isolated from a smear-ripened cheese.</title>
        <authorList>
            <consortium name="US DOE Joint Genome Institute (JGI-PGF)"/>
            <person name="Walter F."/>
            <person name="Albersmeier A."/>
            <person name="Kalinowski J."/>
            <person name="Ruckert C."/>
        </authorList>
    </citation>
    <scope>NUCLEOTIDE SEQUENCE</scope>
    <source>
        <strain evidence="9">KCTC 42097</strain>
    </source>
</reference>
<dbReference type="InterPro" id="IPR036566">
    <property type="entry name" value="PYNP-like_C_sf"/>
</dbReference>
<evidence type="ECO:0000256" key="2">
    <source>
        <dbReference type="ARBA" id="ARBA00011738"/>
    </source>
</evidence>
<gene>
    <name evidence="7 9" type="primary">deoA</name>
    <name evidence="9" type="ORF">GCM10010136_24090</name>
</gene>
<dbReference type="InterPro" id="IPR018090">
    <property type="entry name" value="Pyrmidine_PPas_bac/euk"/>
</dbReference>
<dbReference type="PIRSF" id="PIRSF000478">
    <property type="entry name" value="TP_PyNP"/>
    <property type="match status" value="1"/>
</dbReference>
<feature type="domain" description="Pyrimidine nucleoside phosphorylase C-terminal" evidence="8">
    <location>
        <begin position="348"/>
        <end position="422"/>
    </location>
</feature>
<dbReference type="InterPro" id="IPR013102">
    <property type="entry name" value="PYNP_C"/>
</dbReference>
<comment type="similarity">
    <text evidence="1 7">Belongs to the thymidine/pyrimidine-nucleoside phosphorylase family.</text>
</comment>
<keyword evidence="5 7" id="KW-0808">Transferase</keyword>
<dbReference type="PANTHER" id="PTHR10515:SF0">
    <property type="entry name" value="THYMIDINE PHOSPHORYLASE"/>
    <property type="match status" value="1"/>
</dbReference>
<name>A0A8J3DJM6_9HYPH</name>
<dbReference type="SUPFAM" id="SSF47648">
    <property type="entry name" value="Nucleoside phosphorylase/phosphoribosyltransferase N-terminal domain"/>
    <property type="match status" value="1"/>
</dbReference>
<dbReference type="UniPathway" id="UPA00578">
    <property type="reaction ID" value="UER00638"/>
</dbReference>
<organism evidence="9 10">
    <name type="scientific">Limoniibacter endophyticus</name>
    <dbReference type="NCBI Taxonomy" id="1565040"/>
    <lineage>
        <taxon>Bacteria</taxon>
        <taxon>Pseudomonadati</taxon>
        <taxon>Pseudomonadota</taxon>
        <taxon>Alphaproteobacteria</taxon>
        <taxon>Hyphomicrobiales</taxon>
        <taxon>Bartonellaceae</taxon>
        <taxon>Limoniibacter</taxon>
    </lineage>
</organism>
<accession>A0A8J3DJM6</accession>
<evidence type="ECO:0000256" key="7">
    <source>
        <dbReference type="HAMAP-Rule" id="MF_01628"/>
    </source>
</evidence>
<keyword evidence="4 7" id="KW-0328">Glycosyltransferase</keyword>
<evidence type="ECO:0000259" key="8">
    <source>
        <dbReference type="SMART" id="SM00941"/>
    </source>
</evidence>
<dbReference type="InterPro" id="IPR035902">
    <property type="entry name" value="Nuc_phospho_transferase"/>
</dbReference>
<dbReference type="InterPro" id="IPR017872">
    <property type="entry name" value="Pyrmidine_PPase_CS"/>
</dbReference>
<dbReference type="FunFam" id="3.40.1030.10:FF:000003">
    <property type="entry name" value="Pyrimidine-nucleoside phosphorylase"/>
    <property type="match status" value="1"/>
</dbReference>
<dbReference type="HAMAP" id="MF_01628">
    <property type="entry name" value="Thymid_phosp"/>
    <property type="match status" value="1"/>
</dbReference>
<evidence type="ECO:0000313" key="10">
    <source>
        <dbReference type="Proteomes" id="UP000641137"/>
    </source>
</evidence>
<dbReference type="SUPFAM" id="SSF54680">
    <property type="entry name" value="Pyrimidine nucleoside phosphorylase C-terminal domain"/>
    <property type="match status" value="1"/>
</dbReference>
<dbReference type="InterPro" id="IPR013465">
    <property type="entry name" value="Thymidine_Pase"/>
</dbReference>
<dbReference type="NCBIfam" id="NF004490">
    <property type="entry name" value="PRK05820.1"/>
    <property type="match status" value="1"/>
</dbReference>
<comment type="caution">
    <text evidence="9">The sequence shown here is derived from an EMBL/GenBank/DDBJ whole genome shotgun (WGS) entry which is preliminary data.</text>
</comment>
<dbReference type="Pfam" id="PF00591">
    <property type="entry name" value="Glycos_transf_3"/>
    <property type="match status" value="1"/>
</dbReference>
<proteinExistence type="inferred from homology"/>
<dbReference type="GO" id="GO:0006206">
    <property type="term" value="P:pyrimidine nucleobase metabolic process"/>
    <property type="evidence" value="ECO:0007669"/>
    <property type="project" value="InterPro"/>
</dbReference>
<comment type="pathway">
    <text evidence="7">Pyrimidine metabolism; dTMP biosynthesis via salvage pathway; dTMP from thymine: step 1/2.</text>
</comment>
<comment type="function">
    <text evidence="7">The enzymes which catalyze the reversible phosphorolysis of pyrimidine nucleosides are involved in the degradation of these compounds and in their utilization as carbon and energy sources, or in the rescue of pyrimidine bases for nucleotide synthesis.</text>
</comment>
<dbReference type="GO" id="GO:0004645">
    <property type="term" value="F:1,4-alpha-oligoglucan phosphorylase activity"/>
    <property type="evidence" value="ECO:0007669"/>
    <property type="project" value="InterPro"/>
</dbReference>
<comment type="catalytic activity">
    <reaction evidence="6 7">
        <text>thymidine + phosphate = 2-deoxy-alpha-D-ribose 1-phosphate + thymine</text>
        <dbReference type="Rhea" id="RHEA:16037"/>
        <dbReference type="ChEBI" id="CHEBI:17748"/>
        <dbReference type="ChEBI" id="CHEBI:17821"/>
        <dbReference type="ChEBI" id="CHEBI:43474"/>
        <dbReference type="ChEBI" id="CHEBI:57259"/>
        <dbReference type="EC" id="2.4.2.4"/>
    </reaction>
</comment>
<dbReference type="Proteomes" id="UP000641137">
    <property type="component" value="Unassembled WGS sequence"/>
</dbReference>
<dbReference type="InterPro" id="IPR017459">
    <property type="entry name" value="Glycosyl_Trfase_fam3_N_dom"/>
</dbReference>
<dbReference type="GO" id="GO:0005829">
    <property type="term" value="C:cytosol"/>
    <property type="evidence" value="ECO:0007669"/>
    <property type="project" value="TreeGrafter"/>
</dbReference>
<dbReference type="PANTHER" id="PTHR10515">
    <property type="entry name" value="THYMIDINE PHOSPHORYLASE"/>
    <property type="match status" value="1"/>
</dbReference>
<dbReference type="GO" id="GO:0009032">
    <property type="term" value="F:thymidine phosphorylase activity"/>
    <property type="evidence" value="ECO:0007669"/>
    <property type="project" value="UniProtKB-UniRule"/>
</dbReference>
<dbReference type="Gene3D" id="1.20.970.10">
    <property type="entry name" value="Transferase, Pyrimidine Nucleoside Phosphorylase, Chain C"/>
    <property type="match status" value="1"/>
</dbReference>
<dbReference type="Pfam" id="PF07831">
    <property type="entry name" value="PYNP_C"/>
    <property type="match status" value="1"/>
</dbReference>